<keyword evidence="7 8" id="KW-0472">Membrane</keyword>
<dbReference type="GO" id="GO:0016763">
    <property type="term" value="F:pentosyltransferase activity"/>
    <property type="evidence" value="ECO:0007669"/>
    <property type="project" value="TreeGrafter"/>
</dbReference>
<keyword evidence="6 8" id="KW-1133">Transmembrane helix</keyword>
<dbReference type="GO" id="GO:0006493">
    <property type="term" value="P:protein O-linked glycosylation"/>
    <property type="evidence" value="ECO:0007669"/>
    <property type="project" value="InterPro"/>
</dbReference>
<evidence type="ECO:0000313" key="11">
    <source>
        <dbReference type="Proteomes" id="UP000034894"/>
    </source>
</evidence>
<feature type="transmembrane region" description="Helical" evidence="8">
    <location>
        <begin position="159"/>
        <end position="176"/>
    </location>
</feature>
<feature type="transmembrane region" description="Helical" evidence="8">
    <location>
        <begin position="347"/>
        <end position="363"/>
    </location>
</feature>
<reference evidence="10 11" key="1">
    <citation type="journal article" date="2015" name="Nature">
        <title>rRNA introns, odd ribosomes, and small enigmatic genomes across a large radiation of phyla.</title>
        <authorList>
            <person name="Brown C.T."/>
            <person name="Hug L.A."/>
            <person name="Thomas B.C."/>
            <person name="Sharon I."/>
            <person name="Castelle C.J."/>
            <person name="Singh A."/>
            <person name="Wilkins M.J."/>
            <person name="Williams K.H."/>
            <person name="Banfield J.F."/>
        </authorList>
    </citation>
    <scope>NUCLEOTIDE SEQUENCE [LARGE SCALE GENOMIC DNA]</scope>
</reference>
<keyword evidence="3" id="KW-0328">Glycosyltransferase</keyword>
<evidence type="ECO:0000256" key="4">
    <source>
        <dbReference type="ARBA" id="ARBA00022679"/>
    </source>
</evidence>
<keyword evidence="5 8" id="KW-0812">Transmembrane</keyword>
<name>A0A0G1FUI4_9BACT</name>
<evidence type="ECO:0000256" key="3">
    <source>
        <dbReference type="ARBA" id="ARBA00022676"/>
    </source>
</evidence>
<feature type="transmembrane region" description="Helical" evidence="8">
    <location>
        <begin position="369"/>
        <end position="388"/>
    </location>
</feature>
<evidence type="ECO:0000313" key="10">
    <source>
        <dbReference type="EMBL" id="KKS98641.1"/>
    </source>
</evidence>
<evidence type="ECO:0000256" key="5">
    <source>
        <dbReference type="ARBA" id="ARBA00022692"/>
    </source>
</evidence>
<dbReference type="PANTHER" id="PTHR33908:SF11">
    <property type="entry name" value="MEMBRANE PROTEIN"/>
    <property type="match status" value="1"/>
</dbReference>
<dbReference type="PATRIC" id="fig|1618443.3.peg.162"/>
<comment type="caution">
    <text evidence="10">The sequence shown here is derived from an EMBL/GenBank/DDBJ whole genome shotgun (WGS) entry which is preliminary data.</text>
</comment>
<feature type="transmembrane region" description="Helical" evidence="8">
    <location>
        <begin position="21"/>
        <end position="38"/>
    </location>
</feature>
<dbReference type="PANTHER" id="PTHR33908">
    <property type="entry name" value="MANNOSYLTRANSFERASE YKCB-RELATED"/>
    <property type="match status" value="1"/>
</dbReference>
<evidence type="ECO:0000256" key="6">
    <source>
        <dbReference type="ARBA" id="ARBA00022989"/>
    </source>
</evidence>
<feature type="transmembrane region" description="Helical" evidence="8">
    <location>
        <begin position="222"/>
        <end position="244"/>
    </location>
</feature>
<dbReference type="GO" id="GO:0009103">
    <property type="term" value="P:lipopolysaccharide biosynthetic process"/>
    <property type="evidence" value="ECO:0007669"/>
    <property type="project" value="UniProtKB-ARBA"/>
</dbReference>
<organism evidence="10 11">
    <name type="scientific">Candidatus Gottesmanbacteria bacterium GW2011_GWA2_43_14</name>
    <dbReference type="NCBI Taxonomy" id="1618443"/>
    <lineage>
        <taxon>Bacteria</taxon>
        <taxon>Candidatus Gottesmaniibacteriota</taxon>
    </lineage>
</organism>
<feature type="transmembrane region" description="Helical" evidence="8">
    <location>
        <begin position="104"/>
        <end position="124"/>
    </location>
</feature>
<feature type="domain" description="ArnT-like N-terminal" evidence="9">
    <location>
        <begin position="87"/>
        <end position="226"/>
    </location>
</feature>
<feature type="transmembrane region" description="Helical" evidence="8">
    <location>
        <begin position="324"/>
        <end position="340"/>
    </location>
</feature>
<dbReference type="GO" id="GO:0005886">
    <property type="term" value="C:plasma membrane"/>
    <property type="evidence" value="ECO:0007669"/>
    <property type="project" value="UniProtKB-SubCell"/>
</dbReference>
<dbReference type="GO" id="GO:0000030">
    <property type="term" value="F:mannosyltransferase activity"/>
    <property type="evidence" value="ECO:0007669"/>
    <property type="project" value="InterPro"/>
</dbReference>
<dbReference type="EMBL" id="LCFP01000001">
    <property type="protein sequence ID" value="KKS98641.1"/>
    <property type="molecule type" value="Genomic_DNA"/>
</dbReference>
<dbReference type="STRING" id="1618443.UV73_C0001G0162"/>
<feature type="transmembrane region" description="Helical" evidence="8">
    <location>
        <begin position="400"/>
        <end position="419"/>
    </location>
</feature>
<gene>
    <name evidence="10" type="ORF">UV73_C0001G0162</name>
</gene>
<dbReference type="Pfam" id="PF02366">
    <property type="entry name" value="PMT"/>
    <property type="match status" value="1"/>
</dbReference>
<comment type="subcellular location">
    <subcellularLocation>
        <location evidence="1">Cell membrane</location>
        <topology evidence="1">Multi-pass membrane protein</topology>
    </subcellularLocation>
</comment>
<dbReference type="Proteomes" id="UP000034894">
    <property type="component" value="Unassembled WGS sequence"/>
</dbReference>
<keyword evidence="4" id="KW-0808">Transferase</keyword>
<evidence type="ECO:0000256" key="1">
    <source>
        <dbReference type="ARBA" id="ARBA00004651"/>
    </source>
</evidence>
<dbReference type="InterPro" id="IPR003342">
    <property type="entry name" value="ArnT-like_N"/>
</dbReference>
<dbReference type="InterPro" id="IPR050297">
    <property type="entry name" value="LipidA_mod_glycosyltrf_83"/>
</dbReference>
<accession>A0A0G1FUI4</accession>
<evidence type="ECO:0000256" key="8">
    <source>
        <dbReference type="SAM" id="Phobius"/>
    </source>
</evidence>
<proteinExistence type="predicted"/>
<evidence type="ECO:0000256" key="2">
    <source>
        <dbReference type="ARBA" id="ARBA00022475"/>
    </source>
</evidence>
<protein>
    <recommendedName>
        <fullName evidence="9">ArnT-like N-terminal domain-containing protein</fullName>
    </recommendedName>
</protein>
<keyword evidence="2" id="KW-1003">Cell membrane</keyword>
<sequence>MKLKTLGESHYTVFMISKTRHIFILALIFILTLCLRGFQLGEIPNGLNRDEAAIGYNAFSLLQTGRDEYGASYPISFKSFGDWKLPAYIYASILPVSSFGLNQFSVRSVSFIAGSLTVFLTYLIGKKIFYRSQKASLLAAFILAITPWHIHFSRIASEANLAAFSVALGVVIYLYGSYSKIWLAVSSVILSFSLFSYHGNHLFTPLLFLWLLFLLRRNMRKLLIFALPFSLLALYIYSGTLFSADRTKMTGLSYFADEYSVYEKTDLLRLDHTSDAFLARLLHNKITYAALRFVEGYFKSLSPEFLVIKGGDNRQHNIPNFGNLYLWEYPVLFAGFYFFFRRKLPWRLLISFWLFTAILPAAITRDSPHSARMFAVMPVLALLSAAGLQLLTSHKSGRGYYPRQSLVITIIIAFNLLLYTDQYFLHFPVNSDKWWGDGYRQLVDTVELLKPEYREIVMDRPENSPYIYFLFYNATDPEYYRRKAVRFSQDREGFQHVAQLDKLKFKKLDWGNDLTIPDRLLVSYAESTPPNATSGAVRVDKKVLAELRSSSGSDYGLQERDVVVSQLVKTIYLRDGQPYFYLIKVTKQNEN</sequence>
<dbReference type="AlphaFoldDB" id="A0A0G1FUI4"/>
<feature type="transmembrane region" description="Helical" evidence="8">
    <location>
        <begin position="182"/>
        <end position="215"/>
    </location>
</feature>
<evidence type="ECO:0000256" key="7">
    <source>
        <dbReference type="ARBA" id="ARBA00023136"/>
    </source>
</evidence>
<evidence type="ECO:0000259" key="9">
    <source>
        <dbReference type="Pfam" id="PF02366"/>
    </source>
</evidence>